<gene>
    <name evidence="4" type="ORF">DCO56_18470</name>
</gene>
<dbReference type="InterPro" id="IPR000835">
    <property type="entry name" value="HTH_MarR-typ"/>
</dbReference>
<dbReference type="SUPFAM" id="SSF46785">
    <property type="entry name" value="Winged helix' DNA-binding domain"/>
    <property type="match status" value="1"/>
</dbReference>
<evidence type="ECO:0000313" key="5">
    <source>
        <dbReference type="Proteomes" id="UP000250831"/>
    </source>
</evidence>
<sequence length="347" mass="39876">MSLENVHTQKLDLNWKLISLISEVDRFDASWQAIERREGQSLKELKSIATVRSVGASTRIEGSKLSDDEVDVLLKSMDISKLQERDQQEVAGYFEVLDLIDESYEFIPVSENGLKNLHNQLLKYSEKDQWHKGDYKQHTNAVEAHLPDGTTQIIFQTTAPGFATEDAMREMFEWYDTDNITHPLVKVALFCYEFVSIHPFQDGNGRLSRLLSTLLLRKYGYQWIRYVSFEHEIESQKTEYYRVLRACQAQRPGEDISEWVMFFLTCLRNIQEALLRKLDARSVTQTLSPKEKTLLLIIEGNPGIKTSEIAGKMGASNSTIKRMLDKLINAKLIERHGSGPGSYYTLL</sequence>
<dbReference type="RefSeq" id="WP_108635243.1">
    <property type="nucleotide sequence ID" value="NZ_QCXX01000005.1"/>
</dbReference>
<dbReference type="PROSITE" id="PS51459">
    <property type="entry name" value="FIDO"/>
    <property type="match status" value="1"/>
</dbReference>
<dbReference type="InterPro" id="IPR003812">
    <property type="entry name" value="Fido"/>
</dbReference>
<dbReference type="Pfam" id="PF01047">
    <property type="entry name" value="MarR"/>
    <property type="match status" value="1"/>
</dbReference>
<reference evidence="4 5" key="1">
    <citation type="submission" date="2018-04" db="EMBL/GenBank/DDBJ databases">
        <title>Sphingobacterium sp. M46 Genome.</title>
        <authorList>
            <person name="Cheng J."/>
            <person name="Li Y."/>
        </authorList>
    </citation>
    <scope>NUCLEOTIDE SEQUENCE [LARGE SCALE GENOMIC DNA]</scope>
    <source>
        <strain evidence="4 5">M46</strain>
    </source>
</reference>
<evidence type="ECO:0000313" key="4">
    <source>
        <dbReference type="EMBL" id="PUV22908.1"/>
    </source>
</evidence>
<comment type="caution">
    <text evidence="4">The sequence shown here is derived from an EMBL/GenBank/DDBJ whole genome shotgun (WGS) entry which is preliminary data.</text>
</comment>
<dbReference type="Proteomes" id="UP000250831">
    <property type="component" value="Unassembled WGS sequence"/>
</dbReference>
<dbReference type="AlphaFoldDB" id="A0A363NQ60"/>
<dbReference type="InterPro" id="IPR040198">
    <property type="entry name" value="Fido_containing"/>
</dbReference>
<evidence type="ECO:0000256" key="1">
    <source>
        <dbReference type="PIRSR" id="PIRSR640198-1"/>
    </source>
</evidence>
<proteinExistence type="predicted"/>
<dbReference type="EMBL" id="QCXX01000005">
    <property type="protein sequence ID" value="PUV22908.1"/>
    <property type="molecule type" value="Genomic_DNA"/>
</dbReference>
<evidence type="ECO:0000256" key="2">
    <source>
        <dbReference type="PIRSR" id="PIRSR640198-2"/>
    </source>
</evidence>
<keyword evidence="2" id="KW-0067">ATP-binding</keyword>
<dbReference type="Gene3D" id="1.10.10.10">
    <property type="entry name" value="Winged helix-like DNA-binding domain superfamily/Winged helix DNA-binding domain"/>
    <property type="match status" value="1"/>
</dbReference>
<dbReference type="SUPFAM" id="SSF140931">
    <property type="entry name" value="Fic-like"/>
    <property type="match status" value="1"/>
</dbReference>
<dbReference type="Gene3D" id="1.10.3290.10">
    <property type="entry name" value="Fido-like domain"/>
    <property type="match status" value="1"/>
</dbReference>
<protein>
    <submittedName>
        <fullName evidence="4">Fic family protein</fullName>
    </submittedName>
</protein>
<keyword evidence="2" id="KW-0547">Nucleotide-binding</keyword>
<feature type="domain" description="Fido" evidence="3">
    <location>
        <begin position="109"/>
        <end position="265"/>
    </location>
</feature>
<dbReference type="PANTHER" id="PTHR13504:SF38">
    <property type="entry name" value="FIDO DOMAIN-CONTAINING PROTEIN"/>
    <property type="match status" value="1"/>
</dbReference>
<dbReference type="InterPro" id="IPR036390">
    <property type="entry name" value="WH_DNA-bd_sf"/>
</dbReference>
<accession>A0A363NQ60</accession>
<dbReference type="Pfam" id="PF02661">
    <property type="entry name" value="Fic"/>
    <property type="match status" value="1"/>
</dbReference>
<feature type="active site" evidence="1">
    <location>
        <position position="198"/>
    </location>
</feature>
<dbReference type="GO" id="GO:0003700">
    <property type="term" value="F:DNA-binding transcription factor activity"/>
    <property type="evidence" value="ECO:0007669"/>
    <property type="project" value="InterPro"/>
</dbReference>
<keyword evidence="5" id="KW-1185">Reference proteome</keyword>
<name>A0A363NQ60_9SPHI</name>
<evidence type="ECO:0000259" key="3">
    <source>
        <dbReference type="PROSITE" id="PS51459"/>
    </source>
</evidence>
<dbReference type="OrthoDB" id="9814400at2"/>
<feature type="binding site" evidence="2">
    <location>
        <begin position="240"/>
        <end position="241"/>
    </location>
    <ligand>
        <name>ATP</name>
        <dbReference type="ChEBI" id="CHEBI:30616"/>
    </ligand>
</feature>
<dbReference type="PANTHER" id="PTHR13504">
    <property type="entry name" value="FIDO DOMAIN-CONTAINING PROTEIN DDB_G0283145"/>
    <property type="match status" value="1"/>
</dbReference>
<feature type="binding site" evidence="2">
    <location>
        <begin position="202"/>
        <end position="209"/>
    </location>
    <ligand>
        <name>ATP</name>
        <dbReference type="ChEBI" id="CHEBI:30616"/>
    </ligand>
</feature>
<dbReference type="InterPro" id="IPR036388">
    <property type="entry name" value="WH-like_DNA-bd_sf"/>
</dbReference>
<dbReference type="InterPro" id="IPR036597">
    <property type="entry name" value="Fido-like_dom_sf"/>
</dbReference>
<organism evidence="4 5">
    <name type="scientific">Sphingobacterium athyrii</name>
    <dbReference type="NCBI Taxonomy" id="2152717"/>
    <lineage>
        <taxon>Bacteria</taxon>
        <taxon>Pseudomonadati</taxon>
        <taxon>Bacteroidota</taxon>
        <taxon>Sphingobacteriia</taxon>
        <taxon>Sphingobacteriales</taxon>
        <taxon>Sphingobacteriaceae</taxon>
        <taxon>Sphingobacterium</taxon>
    </lineage>
</organism>
<dbReference type="GO" id="GO:0005524">
    <property type="term" value="F:ATP binding"/>
    <property type="evidence" value="ECO:0007669"/>
    <property type="project" value="UniProtKB-KW"/>
</dbReference>